<protein>
    <submittedName>
        <fullName evidence="2">Membrane protein</fullName>
    </submittedName>
</protein>
<dbReference type="InterPro" id="IPR011672">
    <property type="entry name" value="DUF1614"/>
</dbReference>
<name>A0A1Q6DXP9_METT1</name>
<feature type="transmembrane region" description="Helical" evidence="1">
    <location>
        <begin position="45"/>
        <end position="68"/>
    </location>
</feature>
<reference evidence="2" key="1">
    <citation type="submission" date="2016-12" db="EMBL/GenBank/DDBJ databases">
        <title>Discovery of methanogenic haloarchaea.</title>
        <authorList>
            <person name="Sorokin D.Y."/>
            <person name="Makarova K.S."/>
            <person name="Abbas B."/>
            <person name="Ferrer M."/>
            <person name="Golyshin P.N."/>
        </authorList>
    </citation>
    <scope>NUCLEOTIDE SEQUENCE [LARGE SCALE GENOMIC DNA]</scope>
    <source>
        <strain evidence="2">HMET1</strain>
    </source>
</reference>
<evidence type="ECO:0000313" key="3">
    <source>
        <dbReference type="Proteomes" id="UP000185744"/>
    </source>
</evidence>
<organism evidence="2 3">
    <name type="scientific">Methanohalarchaeum thermophilum</name>
    <dbReference type="NCBI Taxonomy" id="1903181"/>
    <lineage>
        <taxon>Archaea</taxon>
        <taxon>Methanobacteriati</taxon>
        <taxon>Methanobacteriota</taxon>
        <taxon>Methanonatronarchaeia</taxon>
        <taxon>Methanonatronarchaeales</taxon>
        <taxon>Methanonatronarchaeaceae</taxon>
        <taxon>Candidatus Methanohalarchaeum</taxon>
    </lineage>
</organism>
<dbReference type="InParanoid" id="A0A1Q6DXP9"/>
<proteinExistence type="predicted"/>
<feature type="transmembrane region" description="Helical" evidence="1">
    <location>
        <begin position="100"/>
        <end position="120"/>
    </location>
</feature>
<keyword evidence="1" id="KW-0812">Transmembrane</keyword>
<dbReference type="EMBL" id="MSDW01000001">
    <property type="protein sequence ID" value="OKY79133.1"/>
    <property type="molecule type" value="Genomic_DNA"/>
</dbReference>
<comment type="caution">
    <text evidence="2">The sequence shown here is derived from an EMBL/GenBank/DDBJ whole genome shotgun (WGS) entry which is preliminary data.</text>
</comment>
<feature type="transmembrane region" description="Helical" evidence="1">
    <location>
        <begin position="188"/>
        <end position="215"/>
    </location>
</feature>
<keyword evidence="3" id="KW-1185">Reference proteome</keyword>
<sequence>MLSNLINLGYSSLIVVLTAFFLLGAIALMRYAVELFEFSGFTPSESLILVLAPLLNLIPISYNLIFISFEDVSLGFNLLGFLIPFYISIRIILSKRIPYLRSLVALAIITFLSYELSTFYPDRGILVYNFYLVPISATFVSILLCSNRLKKIAPLSYFSGTMGILIGADLLRLNEVLLIDYSVKTNFFIGGAGVLDAIFMCGFLSVLLDLVLIFLNPECRIQFRKTK</sequence>
<feature type="transmembrane region" description="Helical" evidence="1">
    <location>
        <begin position="126"/>
        <end position="145"/>
    </location>
</feature>
<feature type="transmembrane region" description="Helical" evidence="1">
    <location>
        <begin position="152"/>
        <end position="168"/>
    </location>
</feature>
<feature type="transmembrane region" description="Helical" evidence="1">
    <location>
        <begin position="12"/>
        <end position="33"/>
    </location>
</feature>
<evidence type="ECO:0000256" key="1">
    <source>
        <dbReference type="SAM" id="Phobius"/>
    </source>
</evidence>
<feature type="transmembrane region" description="Helical" evidence="1">
    <location>
        <begin position="74"/>
        <end position="93"/>
    </location>
</feature>
<dbReference type="Proteomes" id="UP000185744">
    <property type="component" value="Unassembled WGS sequence"/>
</dbReference>
<accession>A0A1Q6DXP9</accession>
<dbReference type="AlphaFoldDB" id="A0A1Q6DXP9"/>
<keyword evidence="1" id="KW-0472">Membrane</keyword>
<dbReference type="Pfam" id="PF07758">
    <property type="entry name" value="DUF1614"/>
    <property type="match status" value="1"/>
</dbReference>
<gene>
    <name evidence="2" type="ORF">BTN85_1640</name>
</gene>
<evidence type="ECO:0000313" key="2">
    <source>
        <dbReference type="EMBL" id="OKY79133.1"/>
    </source>
</evidence>
<keyword evidence="1" id="KW-1133">Transmembrane helix</keyword>